<dbReference type="GO" id="GO:0030907">
    <property type="term" value="C:MBF transcription complex"/>
    <property type="evidence" value="ECO:0007669"/>
    <property type="project" value="TreeGrafter"/>
</dbReference>
<name>A0A9P7C9E6_RHIOR</name>
<evidence type="ECO:0000256" key="3">
    <source>
        <dbReference type="PROSITE-ProRule" id="PRU00023"/>
    </source>
</evidence>
<dbReference type="SMART" id="SM00248">
    <property type="entry name" value="ANK"/>
    <property type="match status" value="3"/>
</dbReference>
<dbReference type="InterPro" id="IPR003163">
    <property type="entry name" value="Tscrpt_reg_HTH_APSES-type"/>
</dbReference>
<proteinExistence type="predicted"/>
<dbReference type="PROSITE" id="PS50297">
    <property type="entry name" value="ANK_REP_REGION"/>
    <property type="match status" value="2"/>
</dbReference>
<dbReference type="PANTHER" id="PTHR43828">
    <property type="entry name" value="ASPARAGINASE"/>
    <property type="match status" value="1"/>
</dbReference>
<evidence type="ECO:0000259" key="6">
    <source>
        <dbReference type="PROSITE" id="PS51299"/>
    </source>
</evidence>
<dbReference type="InterPro" id="IPR051642">
    <property type="entry name" value="SWI6-like"/>
</dbReference>
<feature type="compositionally biased region" description="Basic and acidic residues" evidence="5">
    <location>
        <begin position="383"/>
        <end position="396"/>
    </location>
</feature>
<dbReference type="PROSITE" id="PS50088">
    <property type="entry name" value="ANK_REPEAT"/>
    <property type="match status" value="2"/>
</dbReference>
<evidence type="ECO:0000313" key="8">
    <source>
        <dbReference type="Proteomes" id="UP000717996"/>
    </source>
</evidence>
<feature type="domain" description="HTH APSES-type" evidence="6">
    <location>
        <begin position="1"/>
        <end position="86"/>
    </location>
</feature>
<dbReference type="OrthoDB" id="6718656at2759"/>
<protein>
    <recommendedName>
        <fullName evidence="6">HTH APSES-type domain-containing protein</fullName>
    </recommendedName>
</protein>
<dbReference type="InterPro" id="IPR036770">
    <property type="entry name" value="Ankyrin_rpt-contain_sf"/>
</dbReference>
<dbReference type="Pfam" id="PF13637">
    <property type="entry name" value="Ank_4"/>
    <property type="match status" value="1"/>
</dbReference>
<evidence type="ECO:0000256" key="1">
    <source>
        <dbReference type="ARBA" id="ARBA00022737"/>
    </source>
</evidence>
<evidence type="ECO:0000256" key="2">
    <source>
        <dbReference type="ARBA" id="ARBA00023043"/>
    </source>
</evidence>
<comment type="caution">
    <text evidence="7">The sequence shown here is derived from an EMBL/GenBank/DDBJ whole genome shotgun (WGS) entry which is preliminary data.</text>
</comment>
<feature type="coiled-coil region" evidence="4">
    <location>
        <begin position="504"/>
        <end position="531"/>
    </location>
</feature>
<dbReference type="Proteomes" id="UP000717996">
    <property type="component" value="Unassembled WGS sequence"/>
</dbReference>
<feature type="coiled-coil region" evidence="4">
    <location>
        <begin position="424"/>
        <end position="458"/>
    </location>
</feature>
<dbReference type="PRINTS" id="PR01415">
    <property type="entry name" value="ANKYRIN"/>
</dbReference>
<dbReference type="InterPro" id="IPR018004">
    <property type="entry name" value="KilA/APSES_HTH"/>
</dbReference>
<feature type="repeat" description="ANK" evidence="3">
    <location>
        <begin position="207"/>
        <end position="239"/>
    </location>
</feature>
<evidence type="ECO:0000256" key="4">
    <source>
        <dbReference type="SAM" id="Coils"/>
    </source>
</evidence>
<organism evidence="7 8">
    <name type="scientific">Rhizopus oryzae</name>
    <name type="common">Mucormycosis agent</name>
    <name type="synonym">Rhizopus arrhizus var. delemar</name>
    <dbReference type="NCBI Taxonomy" id="64495"/>
    <lineage>
        <taxon>Eukaryota</taxon>
        <taxon>Fungi</taxon>
        <taxon>Fungi incertae sedis</taxon>
        <taxon>Mucoromycota</taxon>
        <taxon>Mucoromycotina</taxon>
        <taxon>Mucoromycetes</taxon>
        <taxon>Mucorales</taxon>
        <taxon>Mucorineae</taxon>
        <taxon>Rhizopodaceae</taxon>
        <taxon>Rhizopus</taxon>
    </lineage>
</organism>
<keyword evidence="1" id="KW-0677">Repeat</keyword>
<gene>
    <name evidence="7" type="ORF">G6F51_007628</name>
</gene>
<dbReference type="PANTHER" id="PTHR43828:SF15">
    <property type="entry name" value="TRANSCRIPTION FACTOR MBP1"/>
    <property type="match status" value="1"/>
</dbReference>
<evidence type="ECO:0000256" key="5">
    <source>
        <dbReference type="SAM" id="MobiDB-lite"/>
    </source>
</evidence>
<sequence length="581" mass="66730">MKRKSDSYLNATQILKVAEFDKPQRTRILEREVQTGLHEKVQGGYGKYQGTWVPFERGVALAKQYQVDILLRPIFDYVQGDISPPLAPKHCNSFASRLKKIKTTEPKKKKATKKIKLDQDYASITSLEGEQINELNLTDSEVKNQTNRRKRPVFFDFQEEQRLIFNEDRPTYAQRLLQYFVSDESGIPAILLNPPADLNVNVIIDDEGHTSLHWAAAMGRLKLVKVLVDLGADIYRVNYKGQTALMRSVLFTNNFDSKSFVLLINLLKKTIFNIDKKDQTVFHHVASTASWKGKVHASRYYMECLIETLGQNNISELISILNVQDIYGDTALNIAARIGNKKLVRLLIEAGASAEIANEEGMTAQDYLAETERNNQGGSRSLVESHHTETKQKSSLRHKVEELLKSIIVNEKPPIISHMFDGFASNYERDLIQKDNLIKEKKNELALAKKRLAGTQHTLEQIQFDPERLQGVEIESLRLSKLLAKQIQKLQKDTLEKFFHAQKKDEKIVELDSLLNELKLLQELRKKRVEELIQLKLQMPSKKHQKYKRLISMCCNVSYENVDLMLLPLLSSFDELLLNKE</sequence>
<dbReference type="SUPFAM" id="SSF54616">
    <property type="entry name" value="DNA-binding domain of Mlu1-box binding protein MBP1"/>
    <property type="match status" value="1"/>
</dbReference>
<dbReference type="GO" id="GO:0033309">
    <property type="term" value="C:SBF transcription complex"/>
    <property type="evidence" value="ECO:0007669"/>
    <property type="project" value="TreeGrafter"/>
</dbReference>
<dbReference type="Gene3D" id="1.25.40.20">
    <property type="entry name" value="Ankyrin repeat-containing domain"/>
    <property type="match status" value="1"/>
</dbReference>
<accession>A0A9P7C9E6</accession>
<dbReference type="AlphaFoldDB" id="A0A9P7C9E6"/>
<dbReference type="SUPFAM" id="SSF48403">
    <property type="entry name" value="Ankyrin repeat"/>
    <property type="match status" value="1"/>
</dbReference>
<dbReference type="Gene3D" id="3.10.260.10">
    <property type="entry name" value="Transcription regulator HTH, APSES-type DNA-binding domain"/>
    <property type="match status" value="1"/>
</dbReference>
<dbReference type="Pfam" id="PF00023">
    <property type="entry name" value="Ank"/>
    <property type="match status" value="1"/>
</dbReference>
<reference evidence="7" key="1">
    <citation type="journal article" date="2020" name="Microb. Genom.">
        <title>Genetic diversity of clinical and environmental Mucorales isolates obtained from an investigation of mucormycosis cases among solid organ transplant recipients.</title>
        <authorList>
            <person name="Nguyen M.H."/>
            <person name="Kaul D."/>
            <person name="Muto C."/>
            <person name="Cheng S.J."/>
            <person name="Richter R.A."/>
            <person name="Bruno V.M."/>
            <person name="Liu G."/>
            <person name="Beyhan S."/>
            <person name="Sundermann A.J."/>
            <person name="Mounaud S."/>
            <person name="Pasculle A.W."/>
            <person name="Nierman W.C."/>
            <person name="Driscoll E."/>
            <person name="Cumbie R."/>
            <person name="Clancy C.J."/>
            <person name="Dupont C.L."/>
        </authorList>
    </citation>
    <scope>NUCLEOTIDE SEQUENCE</scope>
    <source>
        <strain evidence="7">GL16</strain>
    </source>
</reference>
<dbReference type="InterPro" id="IPR002110">
    <property type="entry name" value="Ankyrin_rpt"/>
</dbReference>
<dbReference type="SMART" id="SM01252">
    <property type="entry name" value="KilA-N"/>
    <property type="match status" value="1"/>
</dbReference>
<dbReference type="InterPro" id="IPR036887">
    <property type="entry name" value="HTH_APSES_sf"/>
</dbReference>
<dbReference type="EMBL" id="JAANIT010001161">
    <property type="protein sequence ID" value="KAG1541867.1"/>
    <property type="molecule type" value="Genomic_DNA"/>
</dbReference>
<dbReference type="GO" id="GO:0003677">
    <property type="term" value="F:DNA binding"/>
    <property type="evidence" value="ECO:0007669"/>
    <property type="project" value="InterPro"/>
</dbReference>
<keyword evidence="2 3" id="KW-0040">ANK repeat</keyword>
<evidence type="ECO:0000313" key="7">
    <source>
        <dbReference type="EMBL" id="KAG1541867.1"/>
    </source>
</evidence>
<feature type="repeat" description="ANK" evidence="3">
    <location>
        <begin position="327"/>
        <end position="359"/>
    </location>
</feature>
<feature type="region of interest" description="Disordered" evidence="5">
    <location>
        <begin position="373"/>
        <end position="396"/>
    </location>
</feature>
<dbReference type="GO" id="GO:0001228">
    <property type="term" value="F:DNA-binding transcription activator activity, RNA polymerase II-specific"/>
    <property type="evidence" value="ECO:0007669"/>
    <property type="project" value="UniProtKB-ARBA"/>
</dbReference>
<keyword evidence="4" id="KW-0175">Coiled coil</keyword>
<dbReference type="PROSITE" id="PS51299">
    <property type="entry name" value="HTH_APSES"/>
    <property type="match status" value="1"/>
</dbReference>
<dbReference type="Pfam" id="PF04383">
    <property type="entry name" value="KilA-N"/>
    <property type="match status" value="1"/>
</dbReference>